<gene>
    <name evidence="1" type="ORF">CAZ10_10550</name>
</gene>
<reference evidence="1 2" key="1">
    <citation type="submission" date="2017-05" db="EMBL/GenBank/DDBJ databases">
        <authorList>
            <person name="Song R."/>
            <person name="Chenine A.L."/>
            <person name="Ruprecht R.M."/>
        </authorList>
    </citation>
    <scope>NUCLEOTIDE SEQUENCE [LARGE SCALE GENOMIC DNA]</scope>
    <source>
        <strain evidence="1 2">S567_C10_BS</strain>
    </source>
</reference>
<name>A0A241XS63_PSEAI</name>
<comment type="caution">
    <text evidence="1">The sequence shown here is derived from an EMBL/GenBank/DDBJ whole genome shotgun (WGS) entry which is preliminary data.</text>
</comment>
<dbReference type="EMBL" id="NFFZ01000004">
    <property type="protein sequence ID" value="OTI63260.1"/>
    <property type="molecule type" value="Genomic_DNA"/>
</dbReference>
<dbReference type="AlphaFoldDB" id="A0A241XS63"/>
<organism evidence="1 2">
    <name type="scientific">Pseudomonas aeruginosa</name>
    <dbReference type="NCBI Taxonomy" id="287"/>
    <lineage>
        <taxon>Bacteria</taxon>
        <taxon>Pseudomonadati</taxon>
        <taxon>Pseudomonadota</taxon>
        <taxon>Gammaproteobacteria</taxon>
        <taxon>Pseudomonadales</taxon>
        <taxon>Pseudomonadaceae</taxon>
        <taxon>Pseudomonas</taxon>
    </lineage>
</organism>
<evidence type="ECO:0000313" key="2">
    <source>
        <dbReference type="Proteomes" id="UP000194857"/>
    </source>
</evidence>
<dbReference type="Proteomes" id="UP000194857">
    <property type="component" value="Unassembled WGS sequence"/>
</dbReference>
<sequence>MRSRAELRQYLESKGEVTRRFRTWEEAGQSEKRGLLCERLPSGYANWFSVSQDKVWWVYADASDGGSWSPQGVTVTGYSVPYDRELVRNIYALARPAGR</sequence>
<proteinExistence type="predicted"/>
<accession>A0A241XS63</accession>
<evidence type="ECO:0000313" key="1">
    <source>
        <dbReference type="EMBL" id="OTI63260.1"/>
    </source>
</evidence>
<protein>
    <submittedName>
        <fullName evidence="1">Uncharacterized protein</fullName>
    </submittedName>
</protein>